<reference evidence="1" key="1">
    <citation type="submission" date="2014-12" db="EMBL/GenBank/DDBJ databases">
        <authorList>
            <person name="Huang H.-H."/>
            <person name="Chen S.-C."/>
            <person name="Lai M.-C."/>
        </authorList>
    </citation>
    <scope>NUCLEOTIDE SEQUENCE</scope>
    <source>
        <strain evidence="1">K1F9705b</strain>
    </source>
</reference>
<comment type="caution">
    <text evidence="1">The sequence shown here is derived from an EMBL/GenBank/DDBJ whole genome shotgun (WGS) entry which is preliminary data.</text>
</comment>
<organism evidence="1 2">
    <name type="scientific">Methanocalculus chunghsingensis</name>
    <dbReference type="NCBI Taxonomy" id="156457"/>
    <lineage>
        <taxon>Archaea</taxon>
        <taxon>Methanobacteriati</taxon>
        <taxon>Methanobacteriota</taxon>
        <taxon>Stenosarchaea group</taxon>
        <taxon>Methanomicrobia</taxon>
        <taxon>Methanomicrobiales</taxon>
        <taxon>Methanocalculaceae</taxon>
        <taxon>Methanocalculus</taxon>
    </lineage>
</organism>
<evidence type="ECO:0000313" key="2">
    <source>
        <dbReference type="Proteomes" id="UP000730161"/>
    </source>
</evidence>
<dbReference type="InterPro" id="IPR029063">
    <property type="entry name" value="SAM-dependent_MTases_sf"/>
</dbReference>
<dbReference type="Proteomes" id="UP000730161">
    <property type="component" value="Unassembled WGS sequence"/>
</dbReference>
<name>A0A8J7WAT3_9EURY</name>
<keyword evidence="2" id="KW-1185">Reference proteome</keyword>
<protein>
    <recommendedName>
        <fullName evidence="3">Methyltransferase</fullName>
    </recommendedName>
</protein>
<dbReference type="OrthoDB" id="134019at2157"/>
<sequence length="342" mass="38165">MKCPVCGDDCVSDAFEIINSMETIFAPCPRCRGRRLDKKIPPPEYIPPPPCICGKRFIDDVFAHIYRIGQDEGEITGTEPLKEVGTPLIHPGMVLNEAPYLPPRTLVLLTDLFSEKTAERIVAEIPEVRGVVLDNHITPGLADPDTMELPDTHTLLAGCDVRANIFTTQVGPIVIYKQTSMMHIEFPRPVNPKILTVDRQVFTKKPKTFVDACCGPGTLGIVAARLGVPHIILNDAWYAAAFWTAFNLKVNHAYLGIDDVEIRESYQAMAEHAVRREPHLVATTRGGIAVEVYQGDYRLLTPHIPQKDVLTVIDFFDKASREMVEEVITRWKADNKGDVFIP</sequence>
<dbReference type="RefSeq" id="WP_211531193.1">
    <property type="nucleotide sequence ID" value="NZ_JWHL01000013.1"/>
</dbReference>
<evidence type="ECO:0008006" key="3">
    <source>
        <dbReference type="Google" id="ProtNLM"/>
    </source>
</evidence>
<dbReference type="SUPFAM" id="SSF53335">
    <property type="entry name" value="S-adenosyl-L-methionine-dependent methyltransferases"/>
    <property type="match status" value="1"/>
</dbReference>
<gene>
    <name evidence="1" type="ORF">RJ53_08270</name>
</gene>
<evidence type="ECO:0000313" key="1">
    <source>
        <dbReference type="EMBL" id="MBR1369485.1"/>
    </source>
</evidence>
<dbReference type="AlphaFoldDB" id="A0A8J7WAT3"/>
<proteinExistence type="predicted"/>
<dbReference type="Gene3D" id="3.40.50.150">
    <property type="entry name" value="Vaccinia Virus protein VP39"/>
    <property type="match status" value="1"/>
</dbReference>
<accession>A0A8J7WAT3</accession>
<dbReference type="EMBL" id="JWHL01000013">
    <property type="protein sequence ID" value="MBR1369485.1"/>
    <property type="molecule type" value="Genomic_DNA"/>
</dbReference>